<evidence type="ECO:0000256" key="3">
    <source>
        <dbReference type="ARBA" id="ARBA00022603"/>
    </source>
</evidence>
<proteinExistence type="inferred from homology"/>
<sequence length="51" mass="6024">MTTEKITLSQLESFLFKAADILRGKMDASEFKEFIFGMLFLKRLSDEFDRK</sequence>
<feature type="domain" description="N6 adenine-specific DNA methyltransferase N-terminal" evidence="8">
    <location>
        <begin position="11"/>
        <end position="50"/>
    </location>
</feature>
<accession>Q2LY76</accession>
<evidence type="ECO:0000256" key="6">
    <source>
        <dbReference type="ARBA" id="ARBA00022747"/>
    </source>
</evidence>
<organism evidence="9 10">
    <name type="scientific">Syntrophus aciditrophicus (strain SB)</name>
    <dbReference type="NCBI Taxonomy" id="56780"/>
    <lineage>
        <taxon>Bacteria</taxon>
        <taxon>Pseudomonadati</taxon>
        <taxon>Thermodesulfobacteriota</taxon>
        <taxon>Syntrophia</taxon>
        <taxon>Syntrophales</taxon>
        <taxon>Syntrophaceae</taxon>
        <taxon>Syntrophus</taxon>
    </lineage>
</organism>
<dbReference type="InterPro" id="IPR022749">
    <property type="entry name" value="D12N6_MeTrfase_N"/>
</dbReference>
<dbReference type="PANTHER" id="PTHR42933">
    <property type="entry name" value="SLR6095 PROTEIN"/>
    <property type="match status" value="1"/>
</dbReference>
<dbReference type="GO" id="GO:0009307">
    <property type="term" value="P:DNA restriction-modification system"/>
    <property type="evidence" value="ECO:0007669"/>
    <property type="project" value="UniProtKB-KW"/>
</dbReference>
<keyword evidence="3" id="KW-0489">Methyltransferase</keyword>
<evidence type="ECO:0000256" key="7">
    <source>
        <dbReference type="ARBA" id="ARBA00047942"/>
    </source>
</evidence>
<dbReference type="InterPro" id="IPR051537">
    <property type="entry name" value="DNA_Adenine_Mtase"/>
</dbReference>
<evidence type="ECO:0000256" key="1">
    <source>
        <dbReference type="ARBA" id="ARBA00006594"/>
    </source>
</evidence>
<dbReference type="KEGG" id="sat:SYN_03856"/>
<reference evidence="9 10" key="1">
    <citation type="journal article" date="2007" name="Proc. Natl. Acad. Sci. U.S.A.">
        <title>The genome of Syntrophus aciditrophicus: life at the thermodynamic limit of microbial growth.</title>
        <authorList>
            <person name="McInerney M.J."/>
            <person name="Rohlin L."/>
            <person name="Mouttaki H."/>
            <person name="Kim U."/>
            <person name="Krupp R.S."/>
            <person name="Rios-Hernandez L."/>
            <person name="Sieber J."/>
            <person name="Struchtemeyer C.G."/>
            <person name="Bhattacharyya A."/>
            <person name="Campbell J.W."/>
            <person name="Gunsalus R.P."/>
        </authorList>
    </citation>
    <scope>NUCLEOTIDE SEQUENCE [LARGE SCALE GENOMIC DNA]</scope>
    <source>
        <strain evidence="9 10">SB</strain>
    </source>
</reference>
<name>Q2LY76_SYNAS</name>
<evidence type="ECO:0000256" key="2">
    <source>
        <dbReference type="ARBA" id="ARBA00011900"/>
    </source>
</evidence>
<protein>
    <recommendedName>
        <fullName evidence="2">site-specific DNA-methyltransferase (adenine-specific)</fullName>
        <ecNumber evidence="2">2.1.1.72</ecNumber>
    </recommendedName>
</protein>
<evidence type="ECO:0000256" key="5">
    <source>
        <dbReference type="ARBA" id="ARBA00022691"/>
    </source>
</evidence>
<comment type="similarity">
    <text evidence="1">Belongs to the N(4)/N(6)-methyltransferase family.</text>
</comment>
<dbReference type="InParanoid" id="Q2LY76"/>
<evidence type="ECO:0000256" key="4">
    <source>
        <dbReference type="ARBA" id="ARBA00022679"/>
    </source>
</evidence>
<dbReference type="EMBL" id="CP000252">
    <property type="protein sequence ID" value="ABC79037.1"/>
    <property type="molecule type" value="Genomic_DNA"/>
</dbReference>
<dbReference type="Gene3D" id="1.20.1260.30">
    <property type="match status" value="1"/>
</dbReference>
<dbReference type="AlphaFoldDB" id="Q2LY76"/>
<evidence type="ECO:0000259" key="8">
    <source>
        <dbReference type="Pfam" id="PF12161"/>
    </source>
</evidence>
<dbReference type="SUPFAM" id="SSF53335">
    <property type="entry name" value="S-adenosyl-L-methionine-dependent methyltransferases"/>
    <property type="match status" value="1"/>
</dbReference>
<dbReference type="eggNOG" id="COG0286">
    <property type="taxonomic scope" value="Bacteria"/>
</dbReference>
<keyword evidence="4" id="KW-0808">Transferase</keyword>
<dbReference type="InterPro" id="IPR029063">
    <property type="entry name" value="SAM-dependent_MTases_sf"/>
</dbReference>
<gene>
    <name evidence="9" type="ORF">SYN_03856</name>
</gene>
<keyword evidence="6" id="KW-0680">Restriction system</keyword>
<keyword evidence="10" id="KW-1185">Reference proteome</keyword>
<dbReference type="InterPro" id="IPR038333">
    <property type="entry name" value="T1MK-like_N_sf"/>
</dbReference>
<evidence type="ECO:0000313" key="10">
    <source>
        <dbReference type="Proteomes" id="UP000001933"/>
    </source>
</evidence>
<dbReference type="HOGENOM" id="CLU_3104681_0_0_7"/>
<evidence type="ECO:0000313" key="9">
    <source>
        <dbReference type="EMBL" id="ABC79037.1"/>
    </source>
</evidence>
<dbReference type="GO" id="GO:0009007">
    <property type="term" value="F:site-specific DNA-methyltransferase (adenine-specific) activity"/>
    <property type="evidence" value="ECO:0007669"/>
    <property type="project" value="UniProtKB-EC"/>
</dbReference>
<comment type="catalytic activity">
    <reaction evidence="7">
        <text>a 2'-deoxyadenosine in DNA + S-adenosyl-L-methionine = an N(6)-methyl-2'-deoxyadenosine in DNA + S-adenosyl-L-homocysteine + H(+)</text>
        <dbReference type="Rhea" id="RHEA:15197"/>
        <dbReference type="Rhea" id="RHEA-COMP:12418"/>
        <dbReference type="Rhea" id="RHEA-COMP:12419"/>
        <dbReference type="ChEBI" id="CHEBI:15378"/>
        <dbReference type="ChEBI" id="CHEBI:57856"/>
        <dbReference type="ChEBI" id="CHEBI:59789"/>
        <dbReference type="ChEBI" id="CHEBI:90615"/>
        <dbReference type="ChEBI" id="CHEBI:90616"/>
        <dbReference type="EC" id="2.1.1.72"/>
    </reaction>
</comment>
<dbReference type="STRING" id="56780.SYN_03856"/>
<dbReference type="PANTHER" id="PTHR42933:SF3">
    <property type="entry name" value="TYPE I RESTRICTION ENZYME MJAVIII METHYLASE SUBUNIT"/>
    <property type="match status" value="1"/>
</dbReference>
<dbReference type="Proteomes" id="UP000001933">
    <property type="component" value="Chromosome"/>
</dbReference>
<keyword evidence="5" id="KW-0949">S-adenosyl-L-methionine</keyword>
<dbReference type="GO" id="GO:0032259">
    <property type="term" value="P:methylation"/>
    <property type="evidence" value="ECO:0007669"/>
    <property type="project" value="UniProtKB-KW"/>
</dbReference>
<dbReference type="Pfam" id="PF12161">
    <property type="entry name" value="HsdM_N"/>
    <property type="match status" value="1"/>
</dbReference>
<dbReference type="EC" id="2.1.1.72" evidence="2"/>